<dbReference type="Proteomes" id="UP000823757">
    <property type="component" value="Unassembled WGS sequence"/>
</dbReference>
<dbReference type="Gene3D" id="6.10.250.3150">
    <property type="match status" value="1"/>
</dbReference>
<comment type="caution">
    <text evidence="4">The sequence shown here is derived from an EMBL/GenBank/DDBJ whole genome shotgun (WGS) entry which is preliminary data.</text>
</comment>
<dbReference type="InterPro" id="IPR016047">
    <property type="entry name" value="M23ase_b-sheet_dom"/>
</dbReference>
<feature type="coiled-coil region" evidence="2">
    <location>
        <begin position="20"/>
        <end position="54"/>
    </location>
</feature>
<evidence type="ECO:0000313" key="5">
    <source>
        <dbReference type="Proteomes" id="UP000823757"/>
    </source>
</evidence>
<protein>
    <submittedName>
        <fullName evidence="4">Peptidoglycan DD-metalloendopeptidase family protein</fullName>
    </submittedName>
</protein>
<dbReference type="Gene3D" id="2.70.70.10">
    <property type="entry name" value="Glucose Permease (Domain IIA)"/>
    <property type="match status" value="1"/>
</dbReference>
<dbReference type="SUPFAM" id="SSF51261">
    <property type="entry name" value="Duplicated hybrid motif"/>
    <property type="match status" value="1"/>
</dbReference>
<dbReference type="GO" id="GO:0004222">
    <property type="term" value="F:metalloendopeptidase activity"/>
    <property type="evidence" value="ECO:0007669"/>
    <property type="project" value="TreeGrafter"/>
</dbReference>
<dbReference type="AlphaFoldDB" id="A0A9D9NH80"/>
<dbReference type="Pfam" id="PF01551">
    <property type="entry name" value="Peptidase_M23"/>
    <property type="match status" value="1"/>
</dbReference>
<keyword evidence="2" id="KW-0175">Coiled coil</keyword>
<proteinExistence type="predicted"/>
<evidence type="ECO:0000313" key="4">
    <source>
        <dbReference type="EMBL" id="MBO8473659.1"/>
    </source>
</evidence>
<evidence type="ECO:0000256" key="1">
    <source>
        <dbReference type="ARBA" id="ARBA00022729"/>
    </source>
</evidence>
<reference evidence="4" key="2">
    <citation type="journal article" date="2021" name="PeerJ">
        <title>Extensive microbial diversity within the chicken gut microbiome revealed by metagenomics and culture.</title>
        <authorList>
            <person name="Gilroy R."/>
            <person name="Ravi A."/>
            <person name="Getino M."/>
            <person name="Pursley I."/>
            <person name="Horton D.L."/>
            <person name="Alikhan N.F."/>
            <person name="Baker D."/>
            <person name="Gharbi K."/>
            <person name="Hall N."/>
            <person name="Watson M."/>
            <person name="Adriaenssens E.M."/>
            <person name="Foster-Nyarko E."/>
            <person name="Jarju S."/>
            <person name="Secka A."/>
            <person name="Antonio M."/>
            <person name="Oren A."/>
            <person name="Chaudhuri R.R."/>
            <person name="La Ragione R."/>
            <person name="Hildebrand F."/>
            <person name="Pallen M.J."/>
        </authorList>
    </citation>
    <scope>NUCLEOTIDE SEQUENCE</scope>
    <source>
        <strain evidence="4">B1-13419</strain>
    </source>
</reference>
<dbReference type="PANTHER" id="PTHR21666">
    <property type="entry name" value="PEPTIDASE-RELATED"/>
    <property type="match status" value="1"/>
</dbReference>
<evidence type="ECO:0000259" key="3">
    <source>
        <dbReference type="Pfam" id="PF01551"/>
    </source>
</evidence>
<dbReference type="InterPro" id="IPR011055">
    <property type="entry name" value="Dup_hybrid_motif"/>
</dbReference>
<name>A0A9D9NH80_9BACT</name>
<reference evidence="4" key="1">
    <citation type="submission" date="2020-10" db="EMBL/GenBank/DDBJ databases">
        <authorList>
            <person name="Gilroy R."/>
        </authorList>
    </citation>
    <scope>NUCLEOTIDE SEQUENCE</scope>
    <source>
        <strain evidence="4">B1-13419</strain>
    </source>
</reference>
<accession>A0A9D9NH80</accession>
<dbReference type="InterPro" id="IPR050570">
    <property type="entry name" value="Cell_wall_metabolism_enzyme"/>
</dbReference>
<feature type="domain" description="M23ase beta-sheet core" evidence="3">
    <location>
        <begin position="297"/>
        <end position="388"/>
    </location>
</feature>
<gene>
    <name evidence="4" type="ORF">IAB91_00005</name>
</gene>
<dbReference type="CDD" id="cd12797">
    <property type="entry name" value="M23_peptidase"/>
    <property type="match status" value="1"/>
</dbReference>
<evidence type="ECO:0000256" key="2">
    <source>
        <dbReference type="SAM" id="Coils"/>
    </source>
</evidence>
<sequence>MRGFLSGISVLAVVFFCCAVSVSAQDIRRQEEAKARLEKEIAILDQQLAANADRSKDALTQLSLIQKKISNRKALIRQSDRQIRIYSDEIYSTQRQINRLQAREDTLTDYYARLVRSAYKNRDAKIWYMYIIASENLGQAFRRFSYFKGLSAQMKEQAKEIRAVQAELEAERSRLQDLKKEAEAIRQQRKTELASLQSEEAQSAKVVTQLRKNRTRYQKELNAKKRQVEALDKEIRRLVEAAMKASSKGKTGQQIDYKLAEEFSANKGRLPWPAEGPVIDHFGQHFHPVFTRLKLPFNNGVTIALQKNAPVKAVFDGVVKQIVVMPGYNQCVLVQHGNYFSFYCKLKTTTVRVGDKIKTGQTIGEVDTINGETQLHFQIWKNQTPQDPEKWLR</sequence>
<dbReference type="PANTHER" id="PTHR21666:SF289">
    <property type="entry name" value="L-ALA--D-GLU ENDOPEPTIDASE"/>
    <property type="match status" value="1"/>
</dbReference>
<organism evidence="4 5">
    <name type="scientific">Candidatus Cryptobacteroides faecigallinarum</name>
    <dbReference type="NCBI Taxonomy" id="2840763"/>
    <lineage>
        <taxon>Bacteria</taxon>
        <taxon>Pseudomonadati</taxon>
        <taxon>Bacteroidota</taxon>
        <taxon>Bacteroidia</taxon>
        <taxon>Bacteroidales</taxon>
        <taxon>Candidatus Cryptobacteroides</taxon>
    </lineage>
</organism>
<keyword evidence="1" id="KW-0732">Signal</keyword>
<dbReference type="EMBL" id="JADIMD010000001">
    <property type="protein sequence ID" value="MBO8473659.1"/>
    <property type="molecule type" value="Genomic_DNA"/>
</dbReference>
<feature type="coiled-coil region" evidence="2">
    <location>
        <begin position="147"/>
        <end position="248"/>
    </location>
</feature>